<dbReference type="GO" id="GO:0004515">
    <property type="term" value="F:nicotinate-nucleotide adenylyltransferase activity"/>
    <property type="evidence" value="ECO:0007669"/>
    <property type="project" value="UniProtKB-UniRule"/>
</dbReference>
<dbReference type="InterPro" id="IPR004821">
    <property type="entry name" value="Cyt_trans-like"/>
</dbReference>
<evidence type="ECO:0000256" key="9">
    <source>
        <dbReference type="ARBA" id="ARBA00048721"/>
    </source>
</evidence>
<comment type="catalytic activity">
    <reaction evidence="9 10">
        <text>nicotinate beta-D-ribonucleotide + ATP + H(+) = deamido-NAD(+) + diphosphate</text>
        <dbReference type="Rhea" id="RHEA:22860"/>
        <dbReference type="ChEBI" id="CHEBI:15378"/>
        <dbReference type="ChEBI" id="CHEBI:30616"/>
        <dbReference type="ChEBI" id="CHEBI:33019"/>
        <dbReference type="ChEBI" id="CHEBI:57502"/>
        <dbReference type="ChEBI" id="CHEBI:58437"/>
        <dbReference type="EC" id="2.7.7.18"/>
    </reaction>
</comment>
<comment type="similarity">
    <text evidence="10">Belongs to the NadD family.</text>
</comment>
<comment type="pathway">
    <text evidence="2 10">Cofactor biosynthesis; NAD(+) biosynthesis; deamido-NAD(+) from nicotinate D-ribonucleotide: step 1/1.</text>
</comment>
<feature type="domain" description="Cytidyltransferase-like" evidence="11">
    <location>
        <begin position="4"/>
        <end position="162"/>
    </location>
</feature>
<dbReference type="GO" id="GO:0005524">
    <property type="term" value="F:ATP binding"/>
    <property type="evidence" value="ECO:0007669"/>
    <property type="project" value="UniProtKB-KW"/>
</dbReference>
<dbReference type="PANTHER" id="PTHR39321">
    <property type="entry name" value="NICOTINATE-NUCLEOTIDE ADENYLYLTRANSFERASE-RELATED"/>
    <property type="match status" value="1"/>
</dbReference>
<protein>
    <recommendedName>
        <fullName evidence="10">Probable nicotinate-nucleotide adenylyltransferase</fullName>
        <ecNumber evidence="10">2.7.7.18</ecNumber>
    </recommendedName>
    <alternativeName>
        <fullName evidence="10">Deamido-NAD(+) diphosphorylase</fullName>
    </alternativeName>
    <alternativeName>
        <fullName evidence="10">Deamido-NAD(+) pyrophosphorylase</fullName>
    </alternativeName>
    <alternativeName>
        <fullName evidence="10">Nicotinate mononucleotide adenylyltransferase</fullName>
        <shortName evidence="10">NaMN adenylyltransferase</shortName>
    </alternativeName>
</protein>
<reference evidence="12 13" key="1">
    <citation type="submission" date="2019-01" db="EMBL/GenBank/DDBJ databases">
        <authorList>
            <consortium name="Pathogen Informatics"/>
        </authorList>
    </citation>
    <scope>NUCLEOTIDE SEQUENCE [LARGE SCALE GENOMIC DNA]</scope>
    <source>
        <strain evidence="12 13">NCTC10172</strain>
    </source>
</reference>
<evidence type="ECO:0000256" key="2">
    <source>
        <dbReference type="ARBA" id="ARBA00005019"/>
    </source>
</evidence>
<keyword evidence="8 10" id="KW-0520">NAD</keyword>
<dbReference type="NCBIfam" id="TIGR00482">
    <property type="entry name" value="nicotinate (nicotinamide) nucleotide adenylyltransferase"/>
    <property type="match status" value="1"/>
</dbReference>
<dbReference type="PANTHER" id="PTHR39321:SF3">
    <property type="entry name" value="PHOSPHOPANTETHEINE ADENYLYLTRANSFERASE"/>
    <property type="match status" value="1"/>
</dbReference>
<evidence type="ECO:0000256" key="10">
    <source>
        <dbReference type="HAMAP-Rule" id="MF_00244"/>
    </source>
</evidence>
<dbReference type="Gene3D" id="3.40.50.620">
    <property type="entry name" value="HUPs"/>
    <property type="match status" value="1"/>
</dbReference>
<dbReference type="EC" id="2.7.7.18" evidence="10"/>
<organism evidence="12 13">
    <name type="scientific">Acholeplasma hippikon</name>
    <dbReference type="NCBI Taxonomy" id="264636"/>
    <lineage>
        <taxon>Bacteria</taxon>
        <taxon>Bacillati</taxon>
        <taxon>Mycoplasmatota</taxon>
        <taxon>Mollicutes</taxon>
        <taxon>Acholeplasmatales</taxon>
        <taxon>Acholeplasmataceae</taxon>
        <taxon>Acholeplasma</taxon>
    </lineage>
</organism>
<dbReference type="KEGG" id="ahk:NCTC10172_00307"/>
<proteinExistence type="inferred from homology"/>
<evidence type="ECO:0000256" key="1">
    <source>
        <dbReference type="ARBA" id="ARBA00002324"/>
    </source>
</evidence>
<accession>A0A449BIN4</accession>
<keyword evidence="3 10" id="KW-0662">Pyridine nucleotide biosynthesis</keyword>
<dbReference type="SUPFAM" id="SSF52374">
    <property type="entry name" value="Nucleotidylyl transferase"/>
    <property type="match status" value="1"/>
</dbReference>
<evidence type="ECO:0000259" key="11">
    <source>
        <dbReference type="Pfam" id="PF01467"/>
    </source>
</evidence>
<dbReference type="STRING" id="1408416.GCA_000702765_01124"/>
<evidence type="ECO:0000256" key="6">
    <source>
        <dbReference type="ARBA" id="ARBA00022741"/>
    </source>
</evidence>
<comment type="function">
    <text evidence="1 10">Catalyzes the reversible adenylation of nicotinate mononucleotide (NaMN) to nicotinic acid adenine dinucleotide (NaAD).</text>
</comment>
<name>A0A449BIN4_9MOLU</name>
<evidence type="ECO:0000256" key="5">
    <source>
        <dbReference type="ARBA" id="ARBA00022695"/>
    </source>
</evidence>
<keyword evidence="4 10" id="KW-0808">Transferase</keyword>
<dbReference type="AlphaFoldDB" id="A0A449BIN4"/>
<dbReference type="Pfam" id="PF01467">
    <property type="entry name" value="CTP_transf_like"/>
    <property type="match status" value="1"/>
</dbReference>
<evidence type="ECO:0000313" key="13">
    <source>
        <dbReference type="Proteomes" id="UP000290909"/>
    </source>
</evidence>
<keyword evidence="13" id="KW-1185">Reference proteome</keyword>
<dbReference type="Proteomes" id="UP000290909">
    <property type="component" value="Chromosome"/>
</dbReference>
<dbReference type="InterPro" id="IPR005248">
    <property type="entry name" value="NadD/NMNAT"/>
</dbReference>
<evidence type="ECO:0000313" key="12">
    <source>
        <dbReference type="EMBL" id="VEU82298.1"/>
    </source>
</evidence>
<dbReference type="UniPathway" id="UPA00253">
    <property type="reaction ID" value="UER00332"/>
</dbReference>
<keyword evidence="5 10" id="KW-0548">Nucleotidyltransferase</keyword>
<keyword evidence="7 10" id="KW-0067">ATP-binding</keyword>
<dbReference type="GO" id="GO:0009435">
    <property type="term" value="P:NAD+ biosynthetic process"/>
    <property type="evidence" value="ECO:0007669"/>
    <property type="project" value="UniProtKB-UniRule"/>
</dbReference>
<gene>
    <name evidence="10 12" type="primary">nadD</name>
    <name evidence="12" type="ORF">NCTC10172_00307</name>
</gene>
<keyword evidence="6 10" id="KW-0547">Nucleotide-binding</keyword>
<evidence type="ECO:0000256" key="4">
    <source>
        <dbReference type="ARBA" id="ARBA00022679"/>
    </source>
</evidence>
<evidence type="ECO:0000256" key="7">
    <source>
        <dbReference type="ARBA" id="ARBA00022840"/>
    </source>
</evidence>
<sequence>MILVYGGSFNPPTKAHLEIINLLNEKLNPEKIIILPVGNKYTWKNNLISFEKRFDMLHLLTNEVRNVIVSDLENTTTFTGTYDALNKISEIYETKDIYFVFGTDHLETLRQWINYEALLKTYGFVIIKRKNYEIDLSIFKEYNTKHEVISYDSEVSSTKVRENLEKFKSYITKEVYEYIVANDLYKGENLWHIKDLLKSKWLHQKLQLAIQN</sequence>
<evidence type="ECO:0000256" key="8">
    <source>
        <dbReference type="ARBA" id="ARBA00023027"/>
    </source>
</evidence>
<dbReference type="HAMAP" id="MF_00244">
    <property type="entry name" value="NaMN_adenylyltr"/>
    <property type="match status" value="1"/>
</dbReference>
<dbReference type="CDD" id="cd02165">
    <property type="entry name" value="NMNAT"/>
    <property type="match status" value="1"/>
</dbReference>
<dbReference type="InterPro" id="IPR014729">
    <property type="entry name" value="Rossmann-like_a/b/a_fold"/>
</dbReference>
<evidence type="ECO:0000256" key="3">
    <source>
        <dbReference type="ARBA" id="ARBA00022642"/>
    </source>
</evidence>
<dbReference type="EMBL" id="LR215050">
    <property type="protein sequence ID" value="VEU82298.1"/>
    <property type="molecule type" value="Genomic_DNA"/>
</dbReference>